<dbReference type="AlphaFoldDB" id="A0A1X6XJS7"/>
<evidence type="ECO:0000256" key="1">
    <source>
        <dbReference type="SAM" id="Phobius"/>
    </source>
</evidence>
<feature type="transmembrane region" description="Helical" evidence="1">
    <location>
        <begin position="40"/>
        <end position="64"/>
    </location>
</feature>
<organism evidence="2 3">
    <name type="scientific">Brevibacterium yomogidense</name>
    <dbReference type="NCBI Taxonomy" id="946573"/>
    <lineage>
        <taxon>Bacteria</taxon>
        <taxon>Bacillati</taxon>
        <taxon>Actinomycetota</taxon>
        <taxon>Actinomycetes</taxon>
        <taxon>Micrococcales</taxon>
        <taxon>Brevibacteriaceae</taxon>
        <taxon>Brevibacterium</taxon>
    </lineage>
</organism>
<dbReference type="RefSeq" id="WP_087008080.1">
    <property type="nucleotide sequence ID" value="NZ_FWFF01000017.1"/>
</dbReference>
<keyword evidence="3" id="KW-1185">Reference proteome</keyword>
<evidence type="ECO:0000313" key="2">
    <source>
        <dbReference type="EMBL" id="SLM99393.1"/>
    </source>
</evidence>
<reference evidence="3" key="1">
    <citation type="submission" date="2017-02" db="EMBL/GenBank/DDBJ databases">
        <authorList>
            <person name="Dridi B."/>
        </authorList>
    </citation>
    <scope>NUCLEOTIDE SEQUENCE [LARGE SCALE GENOMIC DNA]</scope>
    <source>
        <strain evidence="3">B Co 03.10</strain>
    </source>
</reference>
<feature type="transmembrane region" description="Helical" evidence="1">
    <location>
        <begin position="6"/>
        <end position="28"/>
    </location>
</feature>
<proteinExistence type="predicted"/>
<evidence type="ECO:0000313" key="3">
    <source>
        <dbReference type="Proteomes" id="UP000196581"/>
    </source>
</evidence>
<dbReference type="Proteomes" id="UP000196581">
    <property type="component" value="Unassembled WGS sequence"/>
</dbReference>
<gene>
    <name evidence="2" type="ORF">FM105_10975</name>
</gene>
<evidence type="ECO:0008006" key="4">
    <source>
        <dbReference type="Google" id="ProtNLM"/>
    </source>
</evidence>
<accession>A0A1X6XJS7</accession>
<keyword evidence="1" id="KW-0812">Transmembrane</keyword>
<feature type="transmembrane region" description="Helical" evidence="1">
    <location>
        <begin position="76"/>
        <end position="100"/>
    </location>
</feature>
<keyword evidence="1" id="KW-1133">Transmembrane helix</keyword>
<name>A0A1X6XJS7_9MICO</name>
<dbReference type="EMBL" id="FWFF01000017">
    <property type="protein sequence ID" value="SLM99393.1"/>
    <property type="molecule type" value="Genomic_DNA"/>
</dbReference>
<keyword evidence="1" id="KW-0472">Membrane</keyword>
<sequence length="116" mass="12863">MEAVPGAIGVCAAVAAVWWSWFYPAYWVGESWYGTWTSRVFLYLIPSFAVLGLLVAAQSMLTALGVPLPGEVFDPLAVVLFVLLLVGFLGTLGVPLPAPWAPRWMRRRRREDRAAR</sequence>
<protein>
    <recommendedName>
        <fullName evidence="4">Integral membrane protein</fullName>
    </recommendedName>
</protein>